<dbReference type="InterPro" id="IPR036291">
    <property type="entry name" value="NAD(P)-bd_dom_sf"/>
</dbReference>
<dbReference type="InterPro" id="IPR013154">
    <property type="entry name" value="ADH-like_N"/>
</dbReference>
<evidence type="ECO:0008006" key="5">
    <source>
        <dbReference type="Google" id="ProtNLM"/>
    </source>
</evidence>
<accession>A0A382CEP2</accession>
<dbReference type="Gene3D" id="3.90.180.10">
    <property type="entry name" value="Medium-chain alcohol dehydrogenases, catalytic domain"/>
    <property type="match status" value="2"/>
</dbReference>
<dbReference type="InterPro" id="IPR013149">
    <property type="entry name" value="ADH-like_C"/>
</dbReference>
<dbReference type="Pfam" id="PF00107">
    <property type="entry name" value="ADH_zinc_N"/>
    <property type="match status" value="1"/>
</dbReference>
<dbReference type="PANTHER" id="PTHR43401:SF2">
    <property type="entry name" value="L-THREONINE 3-DEHYDROGENASE"/>
    <property type="match status" value="1"/>
</dbReference>
<evidence type="ECO:0000259" key="2">
    <source>
        <dbReference type="Pfam" id="PF00107"/>
    </source>
</evidence>
<feature type="domain" description="Alcohol dehydrogenase-like C-terminal" evidence="2">
    <location>
        <begin position="150"/>
        <end position="269"/>
    </location>
</feature>
<organism evidence="4">
    <name type="scientific">marine metagenome</name>
    <dbReference type="NCBI Taxonomy" id="408172"/>
    <lineage>
        <taxon>unclassified sequences</taxon>
        <taxon>metagenomes</taxon>
        <taxon>ecological metagenomes</taxon>
    </lineage>
</organism>
<dbReference type="PANTHER" id="PTHR43401">
    <property type="entry name" value="L-THREONINE 3-DEHYDROGENASE"/>
    <property type="match status" value="1"/>
</dbReference>
<dbReference type="SUPFAM" id="SSF51735">
    <property type="entry name" value="NAD(P)-binding Rossmann-fold domains"/>
    <property type="match status" value="1"/>
</dbReference>
<reference evidence="4" key="1">
    <citation type="submission" date="2018-05" db="EMBL/GenBank/DDBJ databases">
        <authorList>
            <person name="Lanie J.A."/>
            <person name="Ng W.-L."/>
            <person name="Kazmierczak K.M."/>
            <person name="Andrzejewski T.M."/>
            <person name="Davidsen T.M."/>
            <person name="Wayne K.J."/>
            <person name="Tettelin H."/>
            <person name="Glass J.I."/>
            <person name="Rusch D."/>
            <person name="Podicherti R."/>
            <person name="Tsui H.-C.T."/>
            <person name="Winkler M.E."/>
        </authorList>
    </citation>
    <scope>NUCLEOTIDE SEQUENCE</scope>
</reference>
<feature type="domain" description="Alcohol dehydrogenase-like N-terminal" evidence="3">
    <location>
        <begin position="24"/>
        <end position="88"/>
    </location>
</feature>
<dbReference type="SUPFAM" id="SSF50129">
    <property type="entry name" value="GroES-like"/>
    <property type="match status" value="1"/>
</dbReference>
<dbReference type="AlphaFoldDB" id="A0A382CEP2"/>
<dbReference type="InterPro" id="IPR011032">
    <property type="entry name" value="GroES-like_sf"/>
</dbReference>
<dbReference type="InterPro" id="IPR050129">
    <property type="entry name" value="Zn_alcohol_dh"/>
</dbReference>
<proteinExistence type="predicted"/>
<dbReference type="Gene3D" id="3.40.50.720">
    <property type="entry name" value="NAD(P)-binding Rossmann-like Domain"/>
    <property type="match status" value="1"/>
</dbReference>
<gene>
    <name evidence="4" type="ORF">METZ01_LOCUS177419</name>
</gene>
<evidence type="ECO:0000256" key="1">
    <source>
        <dbReference type="ARBA" id="ARBA00023002"/>
    </source>
</evidence>
<evidence type="ECO:0000259" key="3">
    <source>
        <dbReference type="Pfam" id="PF08240"/>
    </source>
</evidence>
<protein>
    <recommendedName>
        <fullName evidence="5">Enoyl reductase (ER) domain-containing protein</fullName>
    </recommendedName>
</protein>
<keyword evidence="1" id="KW-0560">Oxidoreductase</keyword>
<dbReference type="GO" id="GO:0016491">
    <property type="term" value="F:oxidoreductase activity"/>
    <property type="evidence" value="ECO:0007669"/>
    <property type="project" value="UniProtKB-KW"/>
</dbReference>
<dbReference type="EMBL" id="UINC01034157">
    <property type="protein sequence ID" value="SVB24565.1"/>
    <property type="molecule type" value="Genomic_DNA"/>
</dbReference>
<dbReference type="Pfam" id="PF08240">
    <property type="entry name" value="ADH_N"/>
    <property type="match status" value="1"/>
</dbReference>
<name>A0A382CEP2_9ZZZZ</name>
<evidence type="ECO:0000313" key="4">
    <source>
        <dbReference type="EMBL" id="SVB24565.1"/>
    </source>
</evidence>
<sequence length="326" mass="35623">MFAARITSPKKIEIEDIETPSIKEGQCLIKLERWSVCGSDIRHAYGPVMPEEEYPMRHGGACHECAGTIVESKSDKFKVGQRVIVLPSMTGPGGLVEYYPGDEGRMALLPDHGDLGEWILCQPSGTVLYSCQQMGTILGKDVVVMGQGSIGLSFTAIVARAGARRIIAVDPLDYRLEWGKKFGATHTINPDKDNVDEALAEITDGKLADISVEASGFPEGLNAAIRGATKHGKVIIFGIQAGPRGKTTEIDTQYLLRNAPTIIPTSGAGSGDPMGHIERMIELKDRGWWNPGEMKTHEVDFSDVNDAYDQYEQYQDNIVKVVMKND</sequence>